<evidence type="ECO:0000313" key="6">
    <source>
        <dbReference type="Proteomes" id="UP000286908"/>
    </source>
</evidence>
<feature type="region of interest" description="Disordered" evidence="1">
    <location>
        <begin position="1"/>
        <end position="71"/>
    </location>
</feature>
<proteinExistence type="predicted"/>
<evidence type="ECO:0000313" key="2">
    <source>
        <dbReference type="EMBL" id="AWC92327.1"/>
    </source>
</evidence>
<evidence type="ECO:0000313" key="3">
    <source>
        <dbReference type="EMBL" id="AWC94945.1"/>
    </source>
</evidence>
<dbReference type="OrthoDB" id="8667003at2"/>
<dbReference type="RefSeq" id="WP_108655160.1">
    <property type="nucleotide sequence ID" value="NZ_CBDAAE010000053.1"/>
</dbReference>
<evidence type="ECO:0008006" key="7">
    <source>
        <dbReference type="Google" id="ProtNLM"/>
    </source>
</evidence>
<reference evidence="2 5" key="2">
    <citation type="submission" date="2018-04" db="EMBL/GenBank/DDBJ databases">
        <title>Whole genome sequencing of Morganella morganii AR_0133.</title>
        <authorList>
            <person name="Conlan S."/>
            <person name="Thomas P.J."/>
            <person name="Mullikin J."/>
            <person name="Frank K.M."/>
            <person name="Segre J.A."/>
        </authorList>
    </citation>
    <scope>NUCLEOTIDE SEQUENCE [LARGE SCALE GENOMIC DNA]</scope>
    <source>
        <strain evidence="2 5">AR_0133</strain>
    </source>
</reference>
<dbReference type="EMBL" id="NRQY01000001">
    <property type="protein sequence ID" value="RUT66351.1"/>
    <property type="molecule type" value="Genomic_DNA"/>
</dbReference>
<organism evidence="4 6">
    <name type="scientific">Morganella morganii</name>
    <name type="common">Proteus morganii</name>
    <dbReference type="NCBI Taxonomy" id="582"/>
    <lineage>
        <taxon>Bacteria</taxon>
        <taxon>Pseudomonadati</taxon>
        <taxon>Pseudomonadota</taxon>
        <taxon>Gammaproteobacteria</taxon>
        <taxon>Enterobacterales</taxon>
        <taxon>Morganellaceae</taxon>
        <taxon>Morganella</taxon>
    </lineage>
</organism>
<feature type="compositionally biased region" description="Basic and acidic residues" evidence="1">
    <location>
        <begin position="12"/>
        <end position="25"/>
    </location>
</feature>
<accession>A0A2S1B896</accession>
<evidence type="ECO:0000313" key="5">
    <source>
        <dbReference type="Proteomes" id="UP000244682"/>
    </source>
</evidence>
<dbReference type="AlphaFoldDB" id="A0A2S1B896"/>
<evidence type="ECO:0000313" key="4">
    <source>
        <dbReference type="EMBL" id="RUT66351.1"/>
    </source>
</evidence>
<gene>
    <name evidence="2" type="ORF">AM380_00975</name>
    <name evidence="3" type="ORF">AM380_15490</name>
    <name evidence="4" type="ORF">CKG00_08055</name>
</gene>
<dbReference type="Proteomes" id="UP000286908">
    <property type="component" value="Unassembled WGS sequence"/>
</dbReference>
<dbReference type="EMBL" id="CP028956">
    <property type="protein sequence ID" value="AWC94945.1"/>
    <property type="molecule type" value="Genomic_DNA"/>
</dbReference>
<reference evidence="4 6" key="1">
    <citation type="submission" date="2017-08" db="EMBL/GenBank/DDBJ databases">
        <title>Draft genome sequence of pheromone producing symbiont Morganella morganii, of the female New Zealand grass grub Costelytra giveni.</title>
        <authorList>
            <person name="Laugraud A."/>
            <person name="Young S.D."/>
            <person name="Hurst M.H."/>
        </authorList>
    </citation>
    <scope>NUCLEOTIDE SEQUENCE [LARGE SCALE GENOMIC DNA]</scope>
    <source>
        <strain evidence="4 6">MMsCG</strain>
    </source>
</reference>
<feature type="compositionally biased region" description="Basic and acidic residues" evidence="1">
    <location>
        <begin position="44"/>
        <end position="55"/>
    </location>
</feature>
<sequence>MAEIQKINVGAKPDDGTGDTLRDAFIKANGNFEALNVAPQKGDPGPKGDKGDKGDTGPQGAKGEQGEPGKDLSAELAALTARVAALEKPEG</sequence>
<evidence type="ECO:0000256" key="1">
    <source>
        <dbReference type="SAM" id="MobiDB-lite"/>
    </source>
</evidence>
<protein>
    <recommendedName>
        <fullName evidence="7">Collagen-like protein</fullName>
    </recommendedName>
</protein>
<dbReference type="InterPro" id="IPR036240">
    <property type="entry name" value="Gp9-like_sf"/>
</dbReference>
<dbReference type="SUPFAM" id="SSF50017">
    <property type="entry name" value="gp9"/>
    <property type="match status" value="1"/>
</dbReference>
<name>A0A2S1B896_MORMO</name>
<dbReference type="Gene3D" id="1.20.5.320">
    <property type="entry name" value="6-Phosphogluconate Dehydrogenase, domain 3"/>
    <property type="match status" value="1"/>
</dbReference>
<dbReference type="EMBL" id="CP028956">
    <property type="protein sequence ID" value="AWC92327.1"/>
    <property type="molecule type" value="Genomic_DNA"/>
</dbReference>
<dbReference type="Proteomes" id="UP000244682">
    <property type="component" value="Chromosome"/>
</dbReference>